<evidence type="ECO:0000256" key="3">
    <source>
        <dbReference type="ARBA" id="ARBA00022692"/>
    </source>
</evidence>
<dbReference type="Proteomes" id="UP000448877">
    <property type="component" value="Unassembled WGS sequence"/>
</dbReference>
<dbReference type="PANTHER" id="PTHR30250:SF11">
    <property type="entry name" value="O-ANTIGEN TRANSPORTER-RELATED"/>
    <property type="match status" value="1"/>
</dbReference>
<comment type="caution">
    <text evidence="7">The sequence shown here is derived from an EMBL/GenBank/DDBJ whole genome shotgun (WGS) entry which is preliminary data.</text>
</comment>
<feature type="transmembrane region" description="Helical" evidence="6">
    <location>
        <begin position="114"/>
        <end position="132"/>
    </location>
</feature>
<keyword evidence="2" id="KW-1003">Cell membrane</keyword>
<evidence type="ECO:0000256" key="6">
    <source>
        <dbReference type="SAM" id="Phobius"/>
    </source>
</evidence>
<accession>A0A120A092</accession>
<evidence type="ECO:0008006" key="9">
    <source>
        <dbReference type="Google" id="ProtNLM"/>
    </source>
</evidence>
<feature type="transmembrane region" description="Helical" evidence="6">
    <location>
        <begin position="435"/>
        <end position="454"/>
    </location>
</feature>
<reference evidence="7 8" key="1">
    <citation type="journal article" date="2019" name="Nat. Med.">
        <title>A library of human gut bacterial isolates paired with longitudinal multiomics data enables mechanistic microbiome research.</title>
        <authorList>
            <person name="Poyet M."/>
            <person name="Groussin M."/>
            <person name="Gibbons S.M."/>
            <person name="Avila-Pacheco J."/>
            <person name="Jiang X."/>
            <person name="Kearney S.M."/>
            <person name="Perrotta A.R."/>
            <person name="Berdy B."/>
            <person name="Zhao S."/>
            <person name="Lieberman T.D."/>
            <person name="Swanson P.K."/>
            <person name="Smith M."/>
            <person name="Roesemann S."/>
            <person name="Alexander J.E."/>
            <person name="Rich S.A."/>
            <person name="Livny J."/>
            <person name="Vlamakis H."/>
            <person name="Clish C."/>
            <person name="Bullock K."/>
            <person name="Deik A."/>
            <person name="Scott J."/>
            <person name="Pierce K.A."/>
            <person name="Xavier R.J."/>
            <person name="Alm E.J."/>
        </authorList>
    </citation>
    <scope>NUCLEOTIDE SEQUENCE [LARGE SCALE GENOMIC DNA]</scope>
    <source>
        <strain evidence="7 8">BIOML-A6</strain>
    </source>
</reference>
<keyword evidence="5 6" id="KW-0472">Membrane</keyword>
<evidence type="ECO:0000313" key="7">
    <source>
        <dbReference type="EMBL" id="KAA5411650.1"/>
    </source>
</evidence>
<feature type="transmembrane region" description="Helical" evidence="6">
    <location>
        <begin position="43"/>
        <end position="66"/>
    </location>
</feature>
<feature type="transmembrane region" description="Helical" evidence="6">
    <location>
        <begin position="144"/>
        <end position="165"/>
    </location>
</feature>
<protein>
    <recommendedName>
        <fullName evidence="9">Polysaccharide biosynthesis protein</fullName>
    </recommendedName>
</protein>
<feature type="transmembrane region" description="Helical" evidence="6">
    <location>
        <begin position="87"/>
        <end position="108"/>
    </location>
</feature>
<evidence type="ECO:0000313" key="8">
    <source>
        <dbReference type="Proteomes" id="UP000448877"/>
    </source>
</evidence>
<organism evidence="7 8">
    <name type="scientific">Bacteroides cellulosilyticus</name>
    <dbReference type="NCBI Taxonomy" id="246787"/>
    <lineage>
        <taxon>Bacteria</taxon>
        <taxon>Pseudomonadati</taxon>
        <taxon>Bacteroidota</taxon>
        <taxon>Bacteroidia</taxon>
        <taxon>Bacteroidales</taxon>
        <taxon>Bacteroidaceae</taxon>
        <taxon>Bacteroides</taxon>
    </lineage>
</organism>
<evidence type="ECO:0000256" key="1">
    <source>
        <dbReference type="ARBA" id="ARBA00004651"/>
    </source>
</evidence>
<evidence type="ECO:0000256" key="5">
    <source>
        <dbReference type="ARBA" id="ARBA00023136"/>
    </source>
</evidence>
<comment type="subcellular location">
    <subcellularLocation>
        <location evidence="1">Cell membrane</location>
        <topology evidence="1">Multi-pass membrane protein</topology>
    </subcellularLocation>
</comment>
<dbReference type="EMBL" id="VVYV01000108">
    <property type="protein sequence ID" value="KAA5411650.1"/>
    <property type="molecule type" value="Genomic_DNA"/>
</dbReference>
<dbReference type="GeneID" id="66308202"/>
<evidence type="ECO:0000256" key="2">
    <source>
        <dbReference type="ARBA" id="ARBA00022475"/>
    </source>
</evidence>
<feature type="transmembrane region" description="Helical" evidence="6">
    <location>
        <begin position="215"/>
        <end position="239"/>
    </location>
</feature>
<feature type="transmembrane region" description="Helical" evidence="6">
    <location>
        <begin position="171"/>
        <end position="191"/>
    </location>
</feature>
<evidence type="ECO:0000256" key="4">
    <source>
        <dbReference type="ARBA" id="ARBA00022989"/>
    </source>
</evidence>
<feature type="transmembrane region" description="Helical" evidence="6">
    <location>
        <begin position="411"/>
        <end position="429"/>
    </location>
</feature>
<dbReference type="AlphaFoldDB" id="A0A120A092"/>
<keyword evidence="3 6" id="KW-0812">Transmembrane</keyword>
<proteinExistence type="predicted"/>
<sequence>MNIGQLGRNLRVAFTAQIISLVQSCVVTLLLPKFLGVEGYSFWQLFIFYSAYVGFFHCGINDGVYLKYSGLDFSEMNRDAVSGQFRIVVMIQMIFAVIITIILILAPMTYERRIIFFFSVIYMVIFNCSMYMGYIFQAANHTHWYSFSVIIDKLFFLLSLIVLILFGIRDIYIFLCVFIAGSLLNLCYSLYKGRYFLANISVPYKKIWPELKDSIKVGVTLMLSGIASLLIAGIDRFFIDSHWGIIVFGKVSLALSLTAFALVFIRQVSMVFSPALRCTSDDGKLYAYINMFRFCFFLMPWIYFLMIPGKWLINLWLPNYADSVAYLAILLPMCIFDAKMNLVFITYFKVLRREKEMMYVNYLILALSVVFGVISVYVFNSLVLTLISMVAIGAIRCFISEQIIGKLMKVKTMSMSLYELLFAVFHIFISLYTENWVVLVCGLGLILMIQNIVFRDSLKSLLSATYFIMKSKSIRK</sequence>
<feature type="transmembrane region" description="Helical" evidence="6">
    <location>
        <begin position="324"/>
        <end position="347"/>
    </location>
</feature>
<gene>
    <name evidence="7" type="ORF">F2Y81_28590</name>
</gene>
<name>A0A120A092_9BACE</name>
<dbReference type="InterPro" id="IPR050833">
    <property type="entry name" value="Poly_Biosynth_Transport"/>
</dbReference>
<dbReference type="PANTHER" id="PTHR30250">
    <property type="entry name" value="PST FAMILY PREDICTED COLANIC ACID TRANSPORTER"/>
    <property type="match status" value="1"/>
</dbReference>
<feature type="transmembrane region" description="Helical" evidence="6">
    <location>
        <begin position="382"/>
        <end position="399"/>
    </location>
</feature>
<feature type="transmembrane region" description="Helical" evidence="6">
    <location>
        <begin position="359"/>
        <end position="376"/>
    </location>
</feature>
<dbReference type="GO" id="GO:0005886">
    <property type="term" value="C:plasma membrane"/>
    <property type="evidence" value="ECO:0007669"/>
    <property type="project" value="UniProtKB-SubCell"/>
</dbReference>
<feature type="transmembrane region" description="Helical" evidence="6">
    <location>
        <begin position="245"/>
        <end position="265"/>
    </location>
</feature>
<feature type="transmembrane region" description="Helical" evidence="6">
    <location>
        <begin position="12"/>
        <end position="31"/>
    </location>
</feature>
<keyword evidence="4 6" id="KW-1133">Transmembrane helix</keyword>
<feature type="transmembrane region" description="Helical" evidence="6">
    <location>
        <begin position="285"/>
        <end position="304"/>
    </location>
</feature>
<dbReference type="RefSeq" id="WP_007218282.1">
    <property type="nucleotide sequence ID" value="NZ_CABMLT010000041.1"/>
</dbReference>